<dbReference type="GO" id="GO:0008168">
    <property type="term" value="F:methyltransferase activity"/>
    <property type="evidence" value="ECO:0007669"/>
    <property type="project" value="UniProtKB-KW"/>
</dbReference>
<dbReference type="PANTHER" id="PTHR43464">
    <property type="entry name" value="METHYLTRANSFERASE"/>
    <property type="match status" value="1"/>
</dbReference>
<protein>
    <submittedName>
        <fullName evidence="2">Methyltransferase type 11</fullName>
    </submittedName>
</protein>
<dbReference type="Gene3D" id="3.40.50.150">
    <property type="entry name" value="Vaccinia Virus protein VP39"/>
    <property type="match status" value="1"/>
</dbReference>
<evidence type="ECO:0000313" key="3">
    <source>
        <dbReference type="Proteomes" id="UP000182190"/>
    </source>
</evidence>
<comment type="caution">
    <text evidence="2">The sequence shown here is derived from an EMBL/GenBank/DDBJ whole genome shotgun (WGS) entry which is preliminary data.</text>
</comment>
<dbReference type="EMBL" id="CZCS02000242">
    <property type="protein sequence ID" value="VXD25787.1"/>
    <property type="molecule type" value="Genomic_DNA"/>
</dbReference>
<dbReference type="InterPro" id="IPR025714">
    <property type="entry name" value="Methyltranfer_dom"/>
</dbReference>
<evidence type="ECO:0000313" key="2">
    <source>
        <dbReference type="EMBL" id="VXD25787.1"/>
    </source>
</evidence>
<dbReference type="PANTHER" id="PTHR43464:SF91">
    <property type="entry name" value="SLL0487 PROTEIN"/>
    <property type="match status" value="1"/>
</dbReference>
<dbReference type="CDD" id="cd02440">
    <property type="entry name" value="AdoMet_MTases"/>
    <property type="match status" value="1"/>
</dbReference>
<dbReference type="SUPFAM" id="SSF53335">
    <property type="entry name" value="S-adenosyl-L-methionine-dependent methyltransferases"/>
    <property type="match status" value="1"/>
</dbReference>
<keyword evidence="2" id="KW-0808">Transferase</keyword>
<dbReference type="RefSeq" id="WP_083622865.1">
    <property type="nucleotide sequence ID" value="NZ_LR735022.1"/>
</dbReference>
<evidence type="ECO:0000259" key="1">
    <source>
        <dbReference type="Pfam" id="PF13847"/>
    </source>
</evidence>
<name>A0A7Z9C140_9CYAN</name>
<dbReference type="InterPro" id="IPR029063">
    <property type="entry name" value="SAM-dependent_MTases_sf"/>
</dbReference>
<dbReference type="AlphaFoldDB" id="A0A7Z9C140"/>
<keyword evidence="2" id="KW-0489">Methyltransferase</keyword>
<organism evidence="2 3">
    <name type="scientific">Planktothrix paucivesiculata PCC 9631</name>
    <dbReference type="NCBI Taxonomy" id="671071"/>
    <lineage>
        <taxon>Bacteria</taxon>
        <taxon>Bacillati</taxon>
        <taxon>Cyanobacteriota</taxon>
        <taxon>Cyanophyceae</taxon>
        <taxon>Oscillatoriophycideae</taxon>
        <taxon>Oscillatoriales</taxon>
        <taxon>Microcoleaceae</taxon>
        <taxon>Planktothrix</taxon>
    </lineage>
</organism>
<reference evidence="2" key="1">
    <citation type="submission" date="2019-10" db="EMBL/GenBank/DDBJ databases">
        <authorList>
            <consortium name="Genoscope - CEA"/>
            <person name="William W."/>
        </authorList>
    </citation>
    <scope>NUCLEOTIDE SEQUENCE [LARGE SCALE GENOMIC DNA]</scope>
    <source>
        <strain evidence="2">BBR_PRJEB10994</strain>
    </source>
</reference>
<dbReference type="Pfam" id="PF13847">
    <property type="entry name" value="Methyltransf_31"/>
    <property type="match status" value="1"/>
</dbReference>
<accession>A0A7Z9C140</accession>
<sequence length="442" mass="50756">MENQNTELFKKIRQQFDSAPYPRIPLDKSPKNDYELLFIHNLVTPYYLKYKKLINTEGKLILDAGCGTGYKSLVLAEANPGAKIVGIDISEQSVELARQRLKFNGFENAEFYVLSIEDLPQLGYQFDYVNADEVLYLCPNLFNSMQAIKQVLKPQGIIRANLHSLHQRANYFRAQSLFKMMGVMDESSQELKAEVARDTINSIKNEVLLKAQTWNTPGYKNEEWLLVNYLLQGDKGYTIPEVFAVLKATDLQFLSMVKWQQWELMDLFNEPDHLPGFLALSLPEASVEEQLHLFELIHPVHRLLDFWCGHSEQECIVPVGEWTEANWQTAQVHLHPQLRTDQAKADLIESIKTHRPYEISQYVKLPTPIPITLESSRAACLLPLWSGGQTVMFLAERWQHIYSVDSVTLEPITGQRALQQVKELLTLLDAFLYVLLERSGSN</sequence>
<gene>
    <name evidence="2" type="ORF">PL9631_970092</name>
</gene>
<feature type="domain" description="Methyltransferase" evidence="1">
    <location>
        <begin position="57"/>
        <end position="173"/>
    </location>
</feature>
<dbReference type="Proteomes" id="UP000182190">
    <property type="component" value="Unassembled WGS sequence"/>
</dbReference>
<dbReference type="GO" id="GO:0032259">
    <property type="term" value="P:methylation"/>
    <property type="evidence" value="ECO:0007669"/>
    <property type="project" value="UniProtKB-KW"/>
</dbReference>
<keyword evidence="3" id="KW-1185">Reference proteome</keyword>
<dbReference type="OrthoDB" id="649979at2"/>
<proteinExistence type="predicted"/>